<dbReference type="GO" id="GO:0000166">
    <property type="term" value="F:nucleotide binding"/>
    <property type="evidence" value="ECO:0007669"/>
    <property type="project" value="InterPro"/>
</dbReference>
<keyword evidence="11" id="KW-1185">Reference proteome</keyword>
<evidence type="ECO:0000259" key="9">
    <source>
        <dbReference type="PROSITE" id="PS50126"/>
    </source>
</evidence>
<keyword evidence="5 7" id="KW-0805">Transcription regulation</keyword>
<comment type="function">
    <text evidence="7">Participates in both transcription termination and antitermination.</text>
</comment>
<accession>A0A1I4VLL9</accession>
<evidence type="ECO:0000313" key="10">
    <source>
        <dbReference type="EMBL" id="SFN02168.1"/>
    </source>
</evidence>
<dbReference type="InterPro" id="IPR058582">
    <property type="entry name" value="KH_NusA_2nd"/>
</dbReference>
<sequence>MTANLLQLIDQVSREKGIDRRVLIEALVDAVESAVRKRYGNRVDVEVSFNEETGTIEAYRFHEVVETVDDPETQISLEEAREYDPETEIGDEIGVPLDPENLGRIAAQTAKQIIMQKMRDAEREAVYEEFIHQKGTIVHGIVQRVDRSGITVNLGKAEAFLPASEQIPQDVYRPGDRIRAYVLEVKRSGKGPQIILSRTHPSFLIQLFFTEVPEIQEGIVSVIGAAREPGSRAKIAVVSSDPDVDPVGACVGVKGSRVQKVVQELRGEKIDIVPWNLDPAKFVVNALAPAVVTKVIIDQANQSMEVIVPDDQLSLAIGKRGQNVRLAARLTNWRIDVISESRYERLKDEEYRRLLNLEGMNEELADALFDEGITSVEAFLNTPDEELEDILNLSLPTIRSLKEQARFLVSTPDEDKEEYAGQKDAADDG</sequence>
<dbReference type="Pfam" id="PF08529">
    <property type="entry name" value="NusA_N"/>
    <property type="match status" value="1"/>
</dbReference>
<dbReference type="SMART" id="SM00322">
    <property type="entry name" value="KH"/>
    <property type="match status" value="2"/>
</dbReference>
<dbReference type="PANTHER" id="PTHR22648">
    <property type="entry name" value="TRANSCRIPTION TERMINATION FACTOR NUSA"/>
    <property type="match status" value="1"/>
</dbReference>
<dbReference type="EMBL" id="FOUU01000010">
    <property type="protein sequence ID" value="SFN02168.1"/>
    <property type="molecule type" value="Genomic_DNA"/>
</dbReference>
<evidence type="ECO:0000256" key="2">
    <source>
        <dbReference type="ARBA" id="ARBA00022490"/>
    </source>
</evidence>
<dbReference type="NCBIfam" id="TIGR01953">
    <property type="entry name" value="NusA"/>
    <property type="match status" value="1"/>
</dbReference>
<dbReference type="HAMAP" id="MF_00945_B">
    <property type="entry name" value="NusA_B"/>
    <property type="match status" value="1"/>
</dbReference>
<dbReference type="SUPFAM" id="SSF54814">
    <property type="entry name" value="Prokaryotic type KH domain (KH-domain type II)"/>
    <property type="match status" value="2"/>
</dbReference>
<dbReference type="AlphaFoldDB" id="A0A1I4VLL9"/>
<keyword evidence="6 7" id="KW-0804">Transcription</keyword>
<dbReference type="CDD" id="cd04455">
    <property type="entry name" value="S1_NusA"/>
    <property type="match status" value="1"/>
</dbReference>
<dbReference type="Pfam" id="PF26594">
    <property type="entry name" value="KH_NusA_2nd"/>
    <property type="match status" value="1"/>
</dbReference>
<dbReference type="InterPro" id="IPR009019">
    <property type="entry name" value="KH_sf_prok-type"/>
</dbReference>
<dbReference type="FunFam" id="2.40.50.140:FF:000058">
    <property type="entry name" value="Transcription termination/antitermination protein NusA"/>
    <property type="match status" value="1"/>
</dbReference>
<evidence type="ECO:0000256" key="4">
    <source>
        <dbReference type="ARBA" id="ARBA00022884"/>
    </source>
</evidence>
<evidence type="ECO:0000256" key="1">
    <source>
        <dbReference type="ARBA" id="ARBA00022472"/>
    </source>
</evidence>
<comment type="subcellular location">
    <subcellularLocation>
        <location evidence="7">Cytoplasm</location>
    </subcellularLocation>
</comment>
<dbReference type="PROSITE" id="PS50084">
    <property type="entry name" value="KH_TYPE_1"/>
    <property type="match status" value="1"/>
</dbReference>
<protein>
    <recommendedName>
        <fullName evidence="7">Transcription termination/antitermination protein NusA</fullName>
    </recommendedName>
</protein>
<dbReference type="SUPFAM" id="SSF50249">
    <property type="entry name" value="Nucleic acid-binding proteins"/>
    <property type="match status" value="1"/>
</dbReference>
<dbReference type="Proteomes" id="UP000199611">
    <property type="component" value="Unassembled WGS sequence"/>
</dbReference>
<feature type="region of interest" description="Disordered" evidence="8">
    <location>
        <begin position="410"/>
        <end position="429"/>
    </location>
</feature>
<dbReference type="FunFam" id="3.30.1480.10:FF:000002">
    <property type="entry name" value="Transcription termination/antitermination protein NusA"/>
    <property type="match status" value="1"/>
</dbReference>
<dbReference type="RefSeq" id="WP_093396021.1">
    <property type="nucleotide sequence ID" value="NZ_FOUU01000010.1"/>
</dbReference>
<evidence type="ECO:0000256" key="5">
    <source>
        <dbReference type="ARBA" id="ARBA00023015"/>
    </source>
</evidence>
<dbReference type="PROSITE" id="PS50126">
    <property type="entry name" value="S1"/>
    <property type="match status" value="1"/>
</dbReference>
<dbReference type="SUPFAM" id="SSF69705">
    <property type="entry name" value="Transcription factor NusA, N-terminal domain"/>
    <property type="match status" value="1"/>
</dbReference>
<feature type="domain" description="S1 motif" evidence="9">
    <location>
        <begin position="135"/>
        <end position="199"/>
    </location>
</feature>
<dbReference type="InterPro" id="IPR013735">
    <property type="entry name" value="TF_NusA_N"/>
</dbReference>
<organism evidence="10 11">
    <name type="scientific">Thermodesulforhabdus norvegica</name>
    <dbReference type="NCBI Taxonomy" id="39841"/>
    <lineage>
        <taxon>Bacteria</taxon>
        <taxon>Pseudomonadati</taxon>
        <taxon>Thermodesulfobacteriota</taxon>
        <taxon>Syntrophobacteria</taxon>
        <taxon>Syntrophobacterales</taxon>
        <taxon>Thermodesulforhabdaceae</taxon>
        <taxon>Thermodesulforhabdus</taxon>
    </lineage>
</organism>
<dbReference type="CDD" id="cd22529">
    <property type="entry name" value="KH-II_NusA_rpt2"/>
    <property type="match status" value="1"/>
</dbReference>
<dbReference type="InterPro" id="IPR015946">
    <property type="entry name" value="KH_dom-like_a/b"/>
</dbReference>
<comment type="similarity">
    <text evidence="7">Belongs to the NusA family.</text>
</comment>
<dbReference type="Gene3D" id="2.40.50.140">
    <property type="entry name" value="Nucleic acid-binding proteins"/>
    <property type="match status" value="1"/>
</dbReference>
<dbReference type="FunFam" id="3.30.300.20:FF:000005">
    <property type="entry name" value="Transcription termination/antitermination protein NusA"/>
    <property type="match status" value="1"/>
</dbReference>
<proteinExistence type="inferred from homology"/>
<comment type="subunit">
    <text evidence="7">Monomer. Binds directly to the core enzyme of the DNA-dependent RNA polymerase and to nascent RNA.</text>
</comment>
<dbReference type="InterPro" id="IPR012340">
    <property type="entry name" value="NA-bd_OB-fold"/>
</dbReference>
<dbReference type="GO" id="GO:0003700">
    <property type="term" value="F:DNA-binding transcription factor activity"/>
    <property type="evidence" value="ECO:0007669"/>
    <property type="project" value="InterPro"/>
</dbReference>
<gene>
    <name evidence="7" type="primary">nusA</name>
    <name evidence="10" type="ORF">SAMN05660836_02360</name>
</gene>
<keyword evidence="2 7" id="KW-0963">Cytoplasm</keyword>
<dbReference type="SUPFAM" id="SSF47794">
    <property type="entry name" value="Rad51 N-terminal domain-like"/>
    <property type="match status" value="1"/>
</dbReference>
<dbReference type="GO" id="GO:0031564">
    <property type="term" value="P:transcription antitermination"/>
    <property type="evidence" value="ECO:0007669"/>
    <property type="project" value="UniProtKB-UniRule"/>
</dbReference>
<evidence type="ECO:0000256" key="8">
    <source>
        <dbReference type="SAM" id="MobiDB-lite"/>
    </source>
</evidence>
<dbReference type="CDD" id="cd02134">
    <property type="entry name" value="KH-II_NusA_rpt1"/>
    <property type="match status" value="1"/>
</dbReference>
<dbReference type="InterPro" id="IPR004087">
    <property type="entry name" value="KH_dom"/>
</dbReference>
<dbReference type="InterPro" id="IPR010995">
    <property type="entry name" value="DNA_repair_Rad51/TF_NusA_a-hlx"/>
</dbReference>
<dbReference type="InterPro" id="IPR003029">
    <property type="entry name" value="S1_domain"/>
</dbReference>
<dbReference type="GO" id="GO:0006353">
    <property type="term" value="P:DNA-templated transcription termination"/>
    <property type="evidence" value="ECO:0007669"/>
    <property type="project" value="UniProtKB-UniRule"/>
</dbReference>
<dbReference type="SMART" id="SM00316">
    <property type="entry name" value="S1"/>
    <property type="match status" value="1"/>
</dbReference>
<evidence type="ECO:0000256" key="3">
    <source>
        <dbReference type="ARBA" id="ARBA00022814"/>
    </source>
</evidence>
<keyword evidence="4 7" id="KW-0694">RNA-binding</keyword>
<dbReference type="InterPro" id="IPR030842">
    <property type="entry name" value="TF_NusA_bacterial"/>
</dbReference>
<dbReference type="Pfam" id="PF00575">
    <property type="entry name" value="S1"/>
    <property type="match status" value="1"/>
</dbReference>
<dbReference type="Pfam" id="PF13184">
    <property type="entry name" value="KH_NusA_1st"/>
    <property type="match status" value="1"/>
</dbReference>
<dbReference type="InterPro" id="IPR010213">
    <property type="entry name" value="TF_NusA"/>
</dbReference>
<dbReference type="STRING" id="39841.SAMN05660836_02360"/>
<dbReference type="GO" id="GO:0005829">
    <property type="term" value="C:cytosol"/>
    <property type="evidence" value="ECO:0007669"/>
    <property type="project" value="TreeGrafter"/>
</dbReference>
<keyword evidence="3 7" id="KW-0889">Transcription antitermination</keyword>
<evidence type="ECO:0000256" key="7">
    <source>
        <dbReference type="HAMAP-Rule" id="MF_00945"/>
    </source>
</evidence>
<reference evidence="10 11" key="1">
    <citation type="submission" date="2016-10" db="EMBL/GenBank/DDBJ databases">
        <authorList>
            <person name="de Groot N.N."/>
        </authorList>
    </citation>
    <scope>NUCLEOTIDE SEQUENCE [LARGE SCALE GENOMIC DNA]</scope>
    <source>
        <strain evidence="10 11">DSM 9990</strain>
    </source>
</reference>
<dbReference type="InterPro" id="IPR036555">
    <property type="entry name" value="NusA_N_sf"/>
</dbReference>
<keyword evidence="1 7" id="KW-0806">Transcription termination</keyword>
<evidence type="ECO:0000313" key="11">
    <source>
        <dbReference type="Proteomes" id="UP000199611"/>
    </source>
</evidence>
<dbReference type="Gene3D" id="3.30.1480.10">
    <property type="entry name" value="NusA, N-terminal domain"/>
    <property type="match status" value="1"/>
</dbReference>
<dbReference type="Gene3D" id="3.30.300.20">
    <property type="match status" value="2"/>
</dbReference>
<dbReference type="PANTHER" id="PTHR22648:SF0">
    <property type="entry name" value="TRANSCRIPTION TERMINATION_ANTITERMINATION PROTEIN NUSA"/>
    <property type="match status" value="1"/>
</dbReference>
<dbReference type="FunFam" id="3.30.300.20:FF:000002">
    <property type="entry name" value="Transcription termination/antitermination protein NusA"/>
    <property type="match status" value="1"/>
</dbReference>
<name>A0A1I4VLL9_9BACT</name>
<dbReference type="OrthoDB" id="9807233at2"/>
<dbReference type="Gene3D" id="1.10.150.20">
    <property type="entry name" value="5' to 3' exonuclease, C-terminal subdomain"/>
    <property type="match status" value="1"/>
</dbReference>
<feature type="compositionally biased region" description="Basic and acidic residues" evidence="8">
    <location>
        <begin position="418"/>
        <end position="429"/>
    </location>
</feature>
<evidence type="ECO:0000256" key="6">
    <source>
        <dbReference type="ARBA" id="ARBA00023163"/>
    </source>
</evidence>
<dbReference type="InterPro" id="IPR025249">
    <property type="entry name" value="TF_NusA_KH_1st"/>
</dbReference>
<dbReference type="GO" id="GO:0003723">
    <property type="term" value="F:RNA binding"/>
    <property type="evidence" value="ECO:0007669"/>
    <property type="project" value="UniProtKB-UniRule"/>
</dbReference>